<dbReference type="EMBL" id="CP012543">
    <property type="protein sequence ID" value="QCD45767.1"/>
    <property type="molecule type" value="Genomic_DNA"/>
</dbReference>
<dbReference type="Proteomes" id="UP000502377">
    <property type="component" value="Chromosome"/>
</dbReference>
<proteinExistence type="predicted"/>
<gene>
    <name evidence="2" type="ORF">CRECT_0054</name>
</gene>
<evidence type="ECO:0008006" key="4">
    <source>
        <dbReference type="Google" id="ProtNLM"/>
    </source>
</evidence>
<dbReference type="RefSeq" id="WP_002943553.1">
    <property type="nucleotide sequence ID" value="NZ_CP012543.1"/>
</dbReference>
<accession>A0A6G5QJK7</accession>
<sequence length="89" mass="9634">MKKSLLVVAALGIMGVSASAADLAPACEEYFKLVDQFVEKTKDNPQMAAMKSTYESQKAQFAQLPKDAQEAACKPALEQMKQVIATLPK</sequence>
<dbReference type="AlphaFoldDB" id="A0A6G5QJK7"/>
<evidence type="ECO:0000256" key="1">
    <source>
        <dbReference type="SAM" id="SignalP"/>
    </source>
</evidence>
<dbReference type="InterPro" id="IPR020493">
    <property type="entry name" value="Uncharacterised_HI0310"/>
</dbReference>
<feature type="chain" id="PRO_5026252718" description="TonB-dependent receptor" evidence="1">
    <location>
        <begin position="21"/>
        <end position="89"/>
    </location>
</feature>
<evidence type="ECO:0000313" key="3">
    <source>
        <dbReference type="Proteomes" id="UP000502377"/>
    </source>
</evidence>
<reference evidence="2 3" key="1">
    <citation type="submission" date="2016-07" db="EMBL/GenBank/DDBJ databases">
        <title>Comparative genomics of the Campylobacter concisus group.</title>
        <authorList>
            <person name="Miller W.G."/>
            <person name="Yee E."/>
            <person name="Chapman M.H."/>
            <person name="Huynh S."/>
            <person name="Bono J.L."/>
            <person name="On S.L.W."/>
            <person name="StLeger J."/>
            <person name="Foster G."/>
            <person name="Parker C.T."/>
        </authorList>
    </citation>
    <scope>NUCLEOTIDE SEQUENCE [LARGE SCALE GENOMIC DNA]</scope>
    <source>
        <strain evidence="2 3">ATCC 33238</strain>
    </source>
</reference>
<evidence type="ECO:0000313" key="2">
    <source>
        <dbReference type="EMBL" id="QCD45767.1"/>
    </source>
</evidence>
<dbReference type="Pfam" id="PF17274">
    <property type="entry name" value="DUF5339"/>
    <property type="match status" value="1"/>
</dbReference>
<keyword evidence="1" id="KW-0732">Signal</keyword>
<name>A0A6G5QJK7_CAMRE</name>
<protein>
    <recommendedName>
        <fullName evidence="4">TonB-dependent receptor</fullName>
    </recommendedName>
</protein>
<dbReference type="KEGG" id="crx:CRECT_0054"/>
<organism evidence="2 3">
    <name type="scientific">Campylobacter rectus</name>
    <name type="common">Wolinella recta</name>
    <dbReference type="NCBI Taxonomy" id="203"/>
    <lineage>
        <taxon>Bacteria</taxon>
        <taxon>Pseudomonadati</taxon>
        <taxon>Campylobacterota</taxon>
        <taxon>Epsilonproteobacteria</taxon>
        <taxon>Campylobacterales</taxon>
        <taxon>Campylobacteraceae</taxon>
        <taxon>Campylobacter</taxon>
    </lineage>
</organism>
<feature type="signal peptide" evidence="1">
    <location>
        <begin position="1"/>
        <end position="20"/>
    </location>
</feature>